<feature type="transmembrane region" description="Helical" evidence="7">
    <location>
        <begin position="143"/>
        <end position="166"/>
    </location>
</feature>
<feature type="transmembrane region" description="Helical" evidence="7">
    <location>
        <begin position="109"/>
        <end position="131"/>
    </location>
</feature>
<evidence type="ECO:0000313" key="10">
    <source>
        <dbReference type="Proteomes" id="UP000824150"/>
    </source>
</evidence>
<evidence type="ECO:0000256" key="3">
    <source>
        <dbReference type="ARBA" id="ARBA00022519"/>
    </source>
</evidence>
<dbReference type="PIRSF" id="PIRSF006066">
    <property type="entry name" value="HI0050"/>
    <property type="match status" value="1"/>
</dbReference>
<dbReference type="Proteomes" id="UP000824150">
    <property type="component" value="Unassembled WGS sequence"/>
</dbReference>
<comment type="function">
    <text evidence="7">Part of the tripartite ATP-independent periplasmic (TRAP) transport system.</text>
</comment>
<sequence length="436" mass="45544">MGIAITLLIILTFVLIIGGVPIYVTLLLTGVCSLGVLAESTGTPIATVAVSQAIYNGMGNLPLLAIPFFMLAGEIMNRGGITEKLVRFALLLIGRLPGSLAHAGIVSSMFFGGITGSAQASASCIGGILIPSMKKEGYSLKDAAGVISAAAVCGPIIPPSIIMVVYATAVGASVGSMFMGGIIPGLLVGIILMGVVIVRDRLVHFPRRTEKLTSSEIKKTLFDAIIPLGMPIIVVGGIMGGICTATEAGAISVVYSLIVSLFVIRTLKLKDIWPILLNAVNAAAPLLLIIACARVFSYGLTALQMPVMVNDLILSITENKWVFLLLVNLLLLVMGMFMDGGAAVIIMAPILAPVAAAMDISLVHFGVVMCLNLTIGCITPPLGYCLFITGKIAKISIEDAVRGTMPYLLAEMIVLLAITYVPDLVTYIPEVLGYAI</sequence>
<keyword evidence="2" id="KW-1003">Cell membrane</keyword>
<comment type="similarity">
    <text evidence="7">Belongs to the TRAP transporter large permease family.</text>
</comment>
<evidence type="ECO:0000256" key="7">
    <source>
        <dbReference type="RuleBase" id="RU369079"/>
    </source>
</evidence>
<feature type="transmembrane region" description="Helical" evidence="7">
    <location>
        <begin position="405"/>
        <end position="422"/>
    </location>
</feature>
<dbReference type="EMBL" id="JAHLFG010000013">
    <property type="protein sequence ID" value="MBU3826089.1"/>
    <property type="molecule type" value="Genomic_DNA"/>
</dbReference>
<proteinExistence type="inferred from homology"/>
<evidence type="ECO:0000256" key="4">
    <source>
        <dbReference type="ARBA" id="ARBA00022692"/>
    </source>
</evidence>
<feature type="transmembrane region" description="Helical" evidence="7">
    <location>
        <begin position="345"/>
        <end position="367"/>
    </location>
</feature>
<protein>
    <recommendedName>
        <fullName evidence="7">TRAP transporter large permease protein</fullName>
    </recommendedName>
</protein>
<feature type="transmembrane region" description="Helical" evidence="7">
    <location>
        <begin position="373"/>
        <end position="393"/>
    </location>
</feature>
<comment type="subcellular location">
    <subcellularLocation>
        <location evidence="1 7">Cell inner membrane</location>
        <topology evidence="1 7">Multi-pass membrane protein</topology>
    </subcellularLocation>
</comment>
<feature type="transmembrane region" description="Helical" evidence="7">
    <location>
        <begin position="85"/>
        <end position="103"/>
    </location>
</feature>
<feature type="transmembrane region" description="Helical" evidence="7">
    <location>
        <begin position="53"/>
        <end position="73"/>
    </location>
</feature>
<keyword evidence="7" id="KW-0813">Transport</keyword>
<reference evidence="9" key="2">
    <citation type="submission" date="2021-04" db="EMBL/GenBank/DDBJ databases">
        <authorList>
            <person name="Gilroy R."/>
        </authorList>
    </citation>
    <scope>NUCLEOTIDE SEQUENCE</scope>
    <source>
        <strain evidence="9">687</strain>
    </source>
</reference>
<feature type="transmembrane region" description="Helical" evidence="7">
    <location>
        <begin position="220"/>
        <end position="242"/>
    </location>
</feature>
<keyword evidence="3 7" id="KW-0997">Cell inner membrane</keyword>
<evidence type="ECO:0000256" key="2">
    <source>
        <dbReference type="ARBA" id="ARBA00022475"/>
    </source>
</evidence>
<keyword evidence="6 7" id="KW-0472">Membrane</keyword>
<feature type="transmembrane region" description="Helical" evidence="7">
    <location>
        <begin position="321"/>
        <end position="338"/>
    </location>
</feature>
<keyword evidence="4 7" id="KW-0812">Transmembrane</keyword>
<evidence type="ECO:0000313" key="9">
    <source>
        <dbReference type="EMBL" id="MBU3826089.1"/>
    </source>
</evidence>
<gene>
    <name evidence="9" type="ORF">IAA31_01145</name>
</gene>
<feature type="transmembrane region" description="Helical" evidence="7">
    <location>
        <begin position="178"/>
        <end position="199"/>
    </location>
</feature>
<dbReference type="InterPro" id="IPR004681">
    <property type="entry name" value="TRAP_DctM"/>
</dbReference>
<evidence type="ECO:0000259" key="8">
    <source>
        <dbReference type="Pfam" id="PF06808"/>
    </source>
</evidence>
<dbReference type="NCBIfam" id="TIGR00786">
    <property type="entry name" value="dctM"/>
    <property type="match status" value="1"/>
</dbReference>
<dbReference type="PANTHER" id="PTHR33362:SF2">
    <property type="entry name" value="TRAP TRANSPORTER LARGE PERMEASE PROTEIN"/>
    <property type="match status" value="1"/>
</dbReference>
<name>A0A9E2KLG7_9GAMM</name>
<feature type="domain" description="TRAP C4-dicarboxylate transport system permease DctM subunit" evidence="8">
    <location>
        <begin position="10"/>
        <end position="423"/>
    </location>
</feature>
<dbReference type="GO" id="GO:0005886">
    <property type="term" value="C:plasma membrane"/>
    <property type="evidence" value="ECO:0007669"/>
    <property type="project" value="UniProtKB-SubCell"/>
</dbReference>
<feature type="transmembrane region" description="Helical" evidence="7">
    <location>
        <begin position="7"/>
        <end position="38"/>
    </location>
</feature>
<organism evidence="9 10">
    <name type="scientific">Candidatus Anaerobiospirillum merdipullorum</name>
    <dbReference type="NCBI Taxonomy" id="2838450"/>
    <lineage>
        <taxon>Bacteria</taxon>
        <taxon>Pseudomonadati</taxon>
        <taxon>Pseudomonadota</taxon>
        <taxon>Gammaproteobacteria</taxon>
        <taxon>Aeromonadales</taxon>
        <taxon>Succinivibrionaceae</taxon>
        <taxon>Anaerobiospirillum</taxon>
    </lineage>
</organism>
<dbReference type="AlphaFoldDB" id="A0A9E2KLG7"/>
<feature type="transmembrane region" description="Helical" evidence="7">
    <location>
        <begin position="248"/>
        <end position="267"/>
    </location>
</feature>
<dbReference type="Pfam" id="PF06808">
    <property type="entry name" value="DctM"/>
    <property type="match status" value="1"/>
</dbReference>
<dbReference type="InterPro" id="IPR010656">
    <property type="entry name" value="DctM"/>
</dbReference>
<feature type="transmembrane region" description="Helical" evidence="7">
    <location>
        <begin position="279"/>
        <end position="301"/>
    </location>
</feature>
<evidence type="ECO:0000256" key="5">
    <source>
        <dbReference type="ARBA" id="ARBA00022989"/>
    </source>
</evidence>
<evidence type="ECO:0000256" key="1">
    <source>
        <dbReference type="ARBA" id="ARBA00004429"/>
    </source>
</evidence>
<accession>A0A9E2KLG7</accession>
<evidence type="ECO:0000256" key="6">
    <source>
        <dbReference type="ARBA" id="ARBA00023136"/>
    </source>
</evidence>
<keyword evidence="5 7" id="KW-1133">Transmembrane helix</keyword>
<comment type="subunit">
    <text evidence="7">The complex comprises the extracytoplasmic solute receptor protein and the two transmembrane proteins.</text>
</comment>
<dbReference type="PANTHER" id="PTHR33362">
    <property type="entry name" value="SIALIC ACID TRAP TRANSPORTER PERMEASE PROTEIN SIAT-RELATED"/>
    <property type="match status" value="1"/>
</dbReference>
<dbReference type="GO" id="GO:0022857">
    <property type="term" value="F:transmembrane transporter activity"/>
    <property type="evidence" value="ECO:0007669"/>
    <property type="project" value="UniProtKB-UniRule"/>
</dbReference>
<reference evidence="9" key="1">
    <citation type="journal article" date="2021" name="PeerJ">
        <title>Extensive microbial diversity within the chicken gut microbiome revealed by metagenomics and culture.</title>
        <authorList>
            <person name="Gilroy R."/>
            <person name="Ravi A."/>
            <person name="Getino M."/>
            <person name="Pursley I."/>
            <person name="Horton D.L."/>
            <person name="Alikhan N.F."/>
            <person name="Baker D."/>
            <person name="Gharbi K."/>
            <person name="Hall N."/>
            <person name="Watson M."/>
            <person name="Adriaenssens E.M."/>
            <person name="Foster-Nyarko E."/>
            <person name="Jarju S."/>
            <person name="Secka A."/>
            <person name="Antonio M."/>
            <person name="Oren A."/>
            <person name="Chaudhuri R.R."/>
            <person name="La Ragione R."/>
            <person name="Hildebrand F."/>
            <person name="Pallen M.J."/>
        </authorList>
    </citation>
    <scope>NUCLEOTIDE SEQUENCE</scope>
    <source>
        <strain evidence="9">687</strain>
    </source>
</reference>
<comment type="caution">
    <text evidence="9">The sequence shown here is derived from an EMBL/GenBank/DDBJ whole genome shotgun (WGS) entry which is preliminary data.</text>
</comment>